<evidence type="ECO:0000313" key="2">
    <source>
        <dbReference type="EMBL" id="KAH9639458.1"/>
    </source>
</evidence>
<dbReference type="PANTHER" id="PTHR47481">
    <property type="match status" value="1"/>
</dbReference>
<name>A0A922MMN2_SPOEX</name>
<accession>A0A922MMN2</accession>
<dbReference type="Pfam" id="PF14223">
    <property type="entry name" value="Retrotran_gag_2"/>
    <property type="match status" value="1"/>
</dbReference>
<gene>
    <name evidence="2" type="ORF">HF086_002147</name>
</gene>
<feature type="region of interest" description="Disordered" evidence="1">
    <location>
        <begin position="202"/>
        <end position="228"/>
    </location>
</feature>
<protein>
    <recommendedName>
        <fullName evidence="4">Copia protein</fullName>
    </recommendedName>
</protein>
<dbReference type="PANTHER" id="PTHR47481:SF7">
    <property type="entry name" value="CCHC-TYPE DOMAIN-CONTAINING PROTEIN"/>
    <property type="match status" value="1"/>
</dbReference>
<sequence length="260" mass="29611">MELGKTNLEKFDRTNFKQWKFQIKCALRAKGLDINTPKPDGKAIQWNKDDGMAMFVITSAMDLNQIALIENCDTALEVMTKLESIYEQKSEMTKMMIHERFYQYRMSPTDSIAQHIAKVENLAKQLKESGETISETAIITKILSSLPSKYRSVRQAWMSLDPKNQTVINLTARLLDEEASLSIEDDNEIALLVAKQNMKKKSVPLKKTNKESNEKSNENSTEKSNEKKHIALHATTVVNVVILLETAVLQNKNNMEVRTC</sequence>
<feature type="compositionally biased region" description="Basic and acidic residues" evidence="1">
    <location>
        <begin position="208"/>
        <end position="228"/>
    </location>
</feature>
<evidence type="ECO:0000313" key="3">
    <source>
        <dbReference type="Proteomes" id="UP000814243"/>
    </source>
</evidence>
<dbReference type="EMBL" id="JACEFF010000343">
    <property type="protein sequence ID" value="KAH9639458.1"/>
    <property type="molecule type" value="Genomic_DNA"/>
</dbReference>
<organism evidence="2 3">
    <name type="scientific">Spodoptera exigua</name>
    <name type="common">Beet armyworm</name>
    <name type="synonym">Noctua fulgens</name>
    <dbReference type="NCBI Taxonomy" id="7107"/>
    <lineage>
        <taxon>Eukaryota</taxon>
        <taxon>Metazoa</taxon>
        <taxon>Ecdysozoa</taxon>
        <taxon>Arthropoda</taxon>
        <taxon>Hexapoda</taxon>
        <taxon>Insecta</taxon>
        <taxon>Pterygota</taxon>
        <taxon>Neoptera</taxon>
        <taxon>Endopterygota</taxon>
        <taxon>Lepidoptera</taxon>
        <taxon>Glossata</taxon>
        <taxon>Ditrysia</taxon>
        <taxon>Noctuoidea</taxon>
        <taxon>Noctuidae</taxon>
        <taxon>Amphipyrinae</taxon>
        <taxon>Spodoptera</taxon>
    </lineage>
</organism>
<comment type="caution">
    <text evidence="2">The sequence shown here is derived from an EMBL/GenBank/DDBJ whole genome shotgun (WGS) entry which is preliminary data.</text>
</comment>
<evidence type="ECO:0008006" key="4">
    <source>
        <dbReference type="Google" id="ProtNLM"/>
    </source>
</evidence>
<dbReference type="Proteomes" id="UP000814243">
    <property type="component" value="Unassembled WGS sequence"/>
</dbReference>
<proteinExistence type="predicted"/>
<dbReference type="AlphaFoldDB" id="A0A922MMN2"/>
<reference evidence="2" key="1">
    <citation type="journal article" date="2021" name="G3 (Bethesda)">
        <title>Genome and transcriptome analysis of the beet armyworm Spodoptera exigua reveals targets for pest control. .</title>
        <authorList>
            <person name="Simon S."/>
            <person name="Breeschoten T."/>
            <person name="Jansen H.J."/>
            <person name="Dirks R.P."/>
            <person name="Schranz M.E."/>
            <person name="Ros V.I.D."/>
        </authorList>
    </citation>
    <scope>NUCLEOTIDE SEQUENCE</scope>
    <source>
        <strain evidence="2">TB_SE_WUR_2020</strain>
    </source>
</reference>
<evidence type="ECO:0000256" key="1">
    <source>
        <dbReference type="SAM" id="MobiDB-lite"/>
    </source>
</evidence>